<name>A0A5B7JJX6_PORTR</name>
<dbReference type="SUPFAM" id="SSF56059">
    <property type="entry name" value="Glutathione synthetase ATP-binding domain-like"/>
    <property type="match status" value="1"/>
</dbReference>
<gene>
    <name evidence="3" type="primary">ppsA</name>
    <name evidence="3" type="ORF">E2C01_088637</name>
</gene>
<keyword evidence="3" id="KW-0670">Pyruvate</keyword>
<dbReference type="GO" id="GO:0005524">
    <property type="term" value="F:ATP binding"/>
    <property type="evidence" value="ECO:0007669"/>
    <property type="project" value="InterPro"/>
</dbReference>
<keyword evidence="4" id="KW-1185">Reference proteome</keyword>
<protein>
    <submittedName>
        <fullName evidence="3">Putative phosphoenolpyruvate synthase</fullName>
    </submittedName>
</protein>
<evidence type="ECO:0000259" key="2">
    <source>
        <dbReference type="Pfam" id="PF01326"/>
    </source>
</evidence>
<comment type="caution">
    <text evidence="3">The sequence shown here is derived from an EMBL/GenBank/DDBJ whole genome shotgun (WGS) entry which is preliminary data.</text>
</comment>
<proteinExistence type="inferred from homology"/>
<evidence type="ECO:0000313" key="3">
    <source>
        <dbReference type="EMBL" id="MPC93507.1"/>
    </source>
</evidence>
<evidence type="ECO:0000256" key="1">
    <source>
        <dbReference type="ARBA" id="ARBA00007837"/>
    </source>
</evidence>
<dbReference type="GO" id="GO:0016301">
    <property type="term" value="F:kinase activity"/>
    <property type="evidence" value="ECO:0007669"/>
    <property type="project" value="InterPro"/>
</dbReference>
<feature type="domain" description="Pyruvate phosphate dikinase AMP/ATP-binding" evidence="2">
    <location>
        <begin position="7"/>
        <end position="63"/>
    </location>
</feature>
<dbReference type="Pfam" id="PF01326">
    <property type="entry name" value="PPDK_N"/>
    <property type="match status" value="1"/>
</dbReference>
<dbReference type="InterPro" id="IPR013815">
    <property type="entry name" value="ATP_grasp_subdomain_1"/>
</dbReference>
<dbReference type="Gene3D" id="3.30.1490.20">
    <property type="entry name" value="ATP-grasp fold, A domain"/>
    <property type="match status" value="1"/>
</dbReference>
<dbReference type="InterPro" id="IPR051549">
    <property type="entry name" value="PEP_Utilizing_Enz"/>
</dbReference>
<organism evidence="3 4">
    <name type="scientific">Portunus trituberculatus</name>
    <name type="common">Swimming crab</name>
    <name type="synonym">Neptunus trituberculatus</name>
    <dbReference type="NCBI Taxonomy" id="210409"/>
    <lineage>
        <taxon>Eukaryota</taxon>
        <taxon>Metazoa</taxon>
        <taxon>Ecdysozoa</taxon>
        <taxon>Arthropoda</taxon>
        <taxon>Crustacea</taxon>
        <taxon>Multicrustacea</taxon>
        <taxon>Malacostraca</taxon>
        <taxon>Eumalacostraca</taxon>
        <taxon>Eucarida</taxon>
        <taxon>Decapoda</taxon>
        <taxon>Pleocyemata</taxon>
        <taxon>Brachyura</taxon>
        <taxon>Eubrachyura</taxon>
        <taxon>Portunoidea</taxon>
        <taxon>Portunidae</taxon>
        <taxon>Portuninae</taxon>
        <taxon>Portunus</taxon>
    </lineage>
</organism>
<dbReference type="PANTHER" id="PTHR43615">
    <property type="entry name" value="PHOSPHOENOLPYRUVATE SYNTHASE-RELATED"/>
    <property type="match status" value="1"/>
</dbReference>
<dbReference type="PANTHER" id="PTHR43615:SF1">
    <property type="entry name" value="PPDK_N DOMAIN-CONTAINING PROTEIN"/>
    <property type="match status" value="1"/>
</dbReference>
<reference evidence="3 4" key="1">
    <citation type="submission" date="2019-05" db="EMBL/GenBank/DDBJ databases">
        <title>Another draft genome of Portunus trituberculatus and its Hox gene families provides insights of decapod evolution.</title>
        <authorList>
            <person name="Jeong J.-H."/>
            <person name="Song I."/>
            <person name="Kim S."/>
            <person name="Choi T."/>
            <person name="Kim D."/>
            <person name="Ryu S."/>
            <person name="Kim W."/>
        </authorList>
    </citation>
    <scope>NUCLEOTIDE SEQUENCE [LARGE SCALE GENOMIC DNA]</scope>
    <source>
        <tissue evidence="3">Muscle</tissue>
    </source>
</reference>
<dbReference type="EMBL" id="VSRR010095082">
    <property type="protein sequence ID" value="MPC93507.1"/>
    <property type="molecule type" value="Genomic_DNA"/>
</dbReference>
<sequence>MINPETTRVAVRSSGCVEDGAEASAAGQNETVLGVLGRDNLLAAVTTCWASLFTYQSVEYRRSVGEAGGSGG</sequence>
<dbReference type="InterPro" id="IPR002192">
    <property type="entry name" value="PPDK_AMP/ATP-bd"/>
</dbReference>
<dbReference type="AlphaFoldDB" id="A0A5B7JJX6"/>
<accession>A0A5B7JJX6</accession>
<comment type="similarity">
    <text evidence="1">Belongs to the PEP-utilizing enzyme family.</text>
</comment>
<dbReference type="OrthoDB" id="6435135at2759"/>
<evidence type="ECO:0000313" key="4">
    <source>
        <dbReference type="Proteomes" id="UP000324222"/>
    </source>
</evidence>
<dbReference type="Proteomes" id="UP000324222">
    <property type="component" value="Unassembled WGS sequence"/>
</dbReference>